<reference evidence="5" key="1">
    <citation type="submission" date="2023-01" db="EMBL/GenBank/DDBJ databases">
        <title>Draft genome sequence of Nocardiopsis sp. LSu2-4 isolated from halophytes.</title>
        <authorList>
            <person name="Duangmal K."/>
            <person name="Chantavorakit T."/>
        </authorList>
    </citation>
    <scope>NUCLEOTIDE SEQUENCE</scope>
    <source>
        <strain evidence="5">LSu2-4</strain>
    </source>
</reference>
<dbReference type="PANTHER" id="PTHR48097">
    <property type="entry name" value="L-THREONINE ALDOLASE-RELATED"/>
    <property type="match status" value="1"/>
</dbReference>
<accession>A0ABT4TFW1</accession>
<evidence type="ECO:0000313" key="5">
    <source>
        <dbReference type="EMBL" id="MDA2803579.1"/>
    </source>
</evidence>
<evidence type="ECO:0000256" key="3">
    <source>
        <dbReference type="ARBA" id="ARBA00022898"/>
    </source>
</evidence>
<name>A0ABT4TFW1_9ACTN</name>
<feature type="domain" description="Aromatic amino acid beta-eliminating lyase/threonine aldolase" evidence="4">
    <location>
        <begin position="9"/>
        <end position="286"/>
    </location>
</feature>
<gene>
    <name evidence="5" type="ORF">O4U47_03580</name>
</gene>
<dbReference type="SUPFAM" id="SSF53383">
    <property type="entry name" value="PLP-dependent transferases"/>
    <property type="match status" value="1"/>
</dbReference>
<comment type="cofactor">
    <cofactor evidence="1">
        <name>pyridoxal 5'-phosphate</name>
        <dbReference type="ChEBI" id="CHEBI:597326"/>
    </cofactor>
</comment>
<dbReference type="PANTHER" id="PTHR48097:SF9">
    <property type="entry name" value="L-THREONINE ALDOLASE"/>
    <property type="match status" value="1"/>
</dbReference>
<dbReference type="InterPro" id="IPR023603">
    <property type="entry name" value="Low_specificity_L-TA-like"/>
</dbReference>
<dbReference type="Gene3D" id="3.90.1150.10">
    <property type="entry name" value="Aspartate Aminotransferase, domain 1"/>
    <property type="match status" value="1"/>
</dbReference>
<protein>
    <submittedName>
        <fullName evidence="5">GntG family PLP-dependent aldolase</fullName>
    </submittedName>
</protein>
<dbReference type="Pfam" id="PF01212">
    <property type="entry name" value="Beta_elim_lyase"/>
    <property type="match status" value="1"/>
</dbReference>
<dbReference type="RefSeq" id="WP_270676071.1">
    <property type="nucleotide sequence ID" value="NZ_JAQFWP010000004.1"/>
</dbReference>
<evidence type="ECO:0000259" key="4">
    <source>
        <dbReference type="Pfam" id="PF01212"/>
    </source>
</evidence>
<evidence type="ECO:0000256" key="1">
    <source>
        <dbReference type="ARBA" id="ARBA00001933"/>
    </source>
</evidence>
<keyword evidence="3" id="KW-0663">Pyridoxal phosphate</keyword>
<comment type="caution">
    <text evidence="5">The sequence shown here is derived from an EMBL/GenBank/DDBJ whole genome shotgun (WGS) entry which is preliminary data.</text>
</comment>
<sequence>MPATALEIDLRSDTMTRPTPEMRRAMADAEVGDDVFEEDPSVRALEERTAEMLGREAALYTPSAHMANQIAAYLAGRSGDEIWAHELSHILGNEQGGTSVLSRLLPRTFSGPDSTPPREWLERLIKGTDDVHRAQPALICLENTFTGRVMPLEGQARVSAFAHQHGLKAHLDGSRLWNAATALGVSLAEAAAGPDTVTVCFSKGLGAPVGAALLSDRDTIRRARRARKLLGGGMRQAGIIAAGALYALDHHVERLADDHARAERLAASLSAAPGLSAEALTNMVIAKTEPGEAPKLAELAGAHGVGCIAIAPDTVRMVVHLDVGESDITEAAARITKAAEALAA</sequence>
<dbReference type="NCBIfam" id="NF041359">
    <property type="entry name" value="GntG_guanitoxin"/>
    <property type="match status" value="1"/>
</dbReference>
<dbReference type="InterPro" id="IPR015422">
    <property type="entry name" value="PyrdxlP-dep_Trfase_small"/>
</dbReference>
<dbReference type="PIRSF" id="PIRSF017617">
    <property type="entry name" value="Thr_aldolase"/>
    <property type="match status" value="1"/>
</dbReference>
<dbReference type="EMBL" id="JAQFWP010000004">
    <property type="protein sequence ID" value="MDA2803579.1"/>
    <property type="molecule type" value="Genomic_DNA"/>
</dbReference>
<keyword evidence="6" id="KW-1185">Reference proteome</keyword>
<dbReference type="Gene3D" id="3.40.640.10">
    <property type="entry name" value="Type I PLP-dependent aspartate aminotransferase-like (Major domain)"/>
    <property type="match status" value="1"/>
</dbReference>
<organism evidence="5 6">
    <name type="scientific">Nocardiopsis suaedae</name>
    <dbReference type="NCBI Taxonomy" id="3018444"/>
    <lineage>
        <taxon>Bacteria</taxon>
        <taxon>Bacillati</taxon>
        <taxon>Actinomycetota</taxon>
        <taxon>Actinomycetes</taxon>
        <taxon>Streptosporangiales</taxon>
        <taxon>Nocardiopsidaceae</taxon>
        <taxon>Nocardiopsis</taxon>
    </lineage>
</organism>
<dbReference type="InterPro" id="IPR001597">
    <property type="entry name" value="ArAA_b-elim_lyase/Thr_aldolase"/>
</dbReference>
<proteinExistence type="inferred from homology"/>
<evidence type="ECO:0000313" key="6">
    <source>
        <dbReference type="Proteomes" id="UP001165685"/>
    </source>
</evidence>
<dbReference type="InterPro" id="IPR015421">
    <property type="entry name" value="PyrdxlP-dep_Trfase_major"/>
</dbReference>
<dbReference type="Proteomes" id="UP001165685">
    <property type="component" value="Unassembled WGS sequence"/>
</dbReference>
<dbReference type="InterPro" id="IPR015424">
    <property type="entry name" value="PyrdxlP-dep_Trfase"/>
</dbReference>
<evidence type="ECO:0000256" key="2">
    <source>
        <dbReference type="ARBA" id="ARBA00006966"/>
    </source>
</evidence>
<comment type="similarity">
    <text evidence="2">Belongs to the threonine aldolase family.</text>
</comment>